<dbReference type="AlphaFoldDB" id="A0A6V7PCI6"/>
<dbReference type="CDD" id="cd20406">
    <property type="entry name" value="Tudor_Agenet_AtDUF_rpt2_4"/>
    <property type="match status" value="1"/>
</dbReference>
<dbReference type="EMBL" id="LR862147">
    <property type="protein sequence ID" value="CAD1828590.1"/>
    <property type="molecule type" value="Genomic_DNA"/>
</dbReference>
<dbReference type="CDD" id="cd20405">
    <property type="entry name" value="Tudor_Agenet_AtDUF_rpt1_3"/>
    <property type="match status" value="1"/>
</dbReference>
<dbReference type="PANTHER" id="PTHR31917:SF156">
    <property type="entry name" value="DUF724 DOMAIN-CONTAINING PROTEIN 2"/>
    <property type="match status" value="1"/>
</dbReference>
<feature type="domain" description="Agenet" evidence="1">
    <location>
        <begin position="11"/>
        <end position="78"/>
    </location>
</feature>
<evidence type="ECO:0000259" key="1">
    <source>
        <dbReference type="SMART" id="SM00743"/>
    </source>
</evidence>
<protein>
    <recommendedName>
        <fullName evidence="1">Agenet domain-containing protein</fullName>
    </recommendedName>
</protein>
<dbReference type="PANTHER" id="PTHR31917">
    <property type="entry name" value="AGENET DOMAIN-CONTAINING PROTEIN-RELATED"/>
    <property type="match status" value="1"/>
</dbReference>
<evidence type="ECO:0000313" key="2">
    <source>
        <dbReference type="EMBL" id="CAD1828590.1"/>
    </source>
</evidence>
<name>A0A6V7PCI6_ANACO</name>
<proteinExistence type="predicted"/>
<feature type="domain" description="Agenet" evidence="1">
    <location>
        <begin position="81"/>
        <end position="137"/>
    </location>
</feature>
<dbReference type="SMART" id="SM00743">
    <property type="entry name" value="Agenet"/>
    <property type="match status" value="2"/>
</dbReference>
<accession>A0A6V7PCI6</accession>
<sequence>MDSGIKEIAGSNISEGTKVEVSSDEEGFGGAWFAATVVKPIGTKFLVEYENLRADDETKPLRETIDFCHIRPTPPNTRTAGPIKLLEEVDAFYNDGWWVGVVSKVLSCSRYMVYFRPWKEEMEFGVEQIRLHHEWVDGRWLRTSSVCII</sequence>
<dbReference type="Pfam" id="PF05641">
    <property type="entry name" value="Agenet"/>
    <property type="match status" value="2"/>
</dbReference>
<dbReference type="Gene3D" id="2.30.30.140">
    <property type="match status" value="1"/>
</dbReference>
<organism evidence="2">
    <name type="scientific">Ananas comosus var. bracteatus</name>
    <name type="common">red pineapple</name>
    <dbReference type="NCBI Taxonomy" id="296719"/>
    <lineage>
        <taxon>Eukaryota</taxon>
        <taxon>Viridiplantae</taxon>
        <taxon>Streptophyta</taxon>
        <taxon>Embryophyta</taxon>
        <taxon>Tracheophyta</taxon>
        <taxon>Spermatophyta</taxon>
        <taxon>Magnoliopsida</taxon>
        <taxon>Liliopsida</taxon>
        <taxon>Poales</taxon>
        <taxon>Bromeliaceae</taxon>
        <taxon>Bromelioideae</taxon>
        <taxon>Ananas</taxon>
    </lineage>
</organism>
<dbReference type="InterPro" id="IPR014002">
    <property type="entry name" value="Agenet_dom_plant"/>
</dbReference>
<reference evidence="2" key="1">
    <citation type="submission" date="2020-07" db="EMBL/GenBank/DDBJ databases">
        <authorList>
            <person name="Lin J."/>
        </authorList>
    </citation>
    <scope>NUCLEOTIDE SEQUENCE</scope>
</reference>
<dbReference type="InterPro" id="IPR008395">
    <property type="entry name" value="Agenet-like_dom"/>
</dbReference>
<gene>
    <name evidence="2" type="ORF">CB5_LOCUS11801</name>
</gene>